<evidence type="ECO:0000256" key="2">
    <source>
        <dbReference type="SAM" id="SignalP"/>
    </source>
</evidence>
<accession>A0A5B2XHH1</accession>
<keyword evidence="4" id="KW-1185">Reference proteome</keyword>
<gene>
    <name evidence="3" type="ORF">F0L68_12220</name>
</gene>
<comment type="caution">
    <text evidence="3">The sequence shown here is derived from an EMBL/GenBank/DDBJ whole genome shotgun (WGS) entry which is preliminary data.</text>
</comment>
<keyword evidence="2" id="KW-0732">Signal</keyword>
<feature type="chain" id="PRO_5022948567" evidence="2">
    <location>
        <begin position="43"/>
        <end position="208"/>
    </location>
</feature>
<dbReference type="AlphaFoldDB" id="A0A5B2XHH1"/>
<dbReference type="PROSITE" id="PS51257">
    <property type="entry name" value="PROKAR_LIPOPROTEIN"/>
    <property type="match status" value="1"/>
</dbReference>
<evidence type="ECO:0000313" key="3">
    <source>
        <dbReference type="EMBL" id="KAA2262656.1"/>
    </source>
</evidence>
<protein>
    <submittedName>
        <fullName evidence="3">Uncharacterized protein</fullName>
    </submittedName>
</protein>
<dbReference type="Proteomes" id="UP000323454">
    <property type="component" value="Unassembled WGS sequence"/>
</dbReference>
<dbReference type="RefSeq" id="WP_149849635.1">
    <property type="nucleotide sequence ID" value="NZ_VUOB01000021.1"/>
</dbReference>
<reference evidence="3 4" key="1">
    <citation type="submission" date="2019-09" db="EMBL/GenBank/DDBJ databases">
        <title>Goodfellowia gen. nov., a new genus of the Pseudonocardineae related to Actinoalloteichus, containing Goodfellowia coeruleoviolacea gen. nov., comb. nov. gen. nov., comb. nov.</title>
        <authorList>
            <person name="Labeda D."/>
        </authorList>
    </citation>
    <scope>NUCLEOTIDE SEQUENCE [LARGE SCALE GENOMIC DNA]</scope>
    <source>
        <strain evidence="3 4">AN110305</strain>
    </source>
</reference>
<sequence>MSATRNGRARRGVAAVLIGRRALPAALLAIACVLAPGPSAQAYTLAGAGTAGGRAGTLIRPDGLIWTKVGGDCDEGESNPAYRSNSSSRVSFTPPQKGVTYVVWVILAGNHPDGNYYPITGMTLPTGPVRNYPVVAEPKRNYLFVQARIGNWVSNSYVVGCTPTRPGVSAVAPPQVIPIWGLPAYNGKDTPGNPNLPPAKPSPTAPAG</sequence>
<reference evidence="3 4" key="2">
    <citation type="submission" date="2019-09" db="EMBL/GenBank/DDBJ databases">
        <authorList>
            <person name="Jin C."/>
        </authorList>
    </citation>
    <scope>NUCLEOTIDE SEQUENCE [LARGE SCALE GENOMIC DNA]</scope>
    <source>
        <strain evidence="3 4">AN110305</strain>
    </source>
</reference>
<feature type="signal peptide" evidence="2">
    <location>
        <begin position="1"/>
        <end position="42"/>
    </location>
</feature>
<evidence type="ECO:0000256" key="1">
    <source>
        <dbReference type="SAM" id="MobiDB-lite"/>
    </source>
</evidence>
<feature type="compositionally biased region" description="Pro residues" evidence="1">
    <location>
        <begin position="194"/>
        <end position="208"/>
    </location>
</feature>
<organism evidence="3 4">
    <name type="scientific">Solihabitans fulvus</name>
    <dbReference type="NCBI Taxonomy" id="1892852"/>
    <lineage>
        <taxon>Bacteria</taxon>
        <taxon>Bacillati</taxon>
        <taxon>Actinomycetota</taxon>
        <taxon>Actinomycetes</taxon>
        <taxon>Pseudonocardiales</taxon>
        <taxon>Pseudonocardiaceae</taxon>
        <taxon>Solihabitans</taxon>
    </lineage>
</organism>
<feature type="region of interest" description="Disordered" evidence="1">
    <location>
        <begin position="188"/>
        <end position="208"/>
    </location>
</feature>
<dbReference type="EMBL" id="VUOB01000021">
    <property type="protein sequence ID" value="KAA2262656.1"/>
    <property type="molecule type" value="Genomic_DNA"/>
</dbReference>
<dbReference type="OrthoDB" id="9888833at2"/>
<evidence type="ECO:0000313" key="4">
    <source>
        <dbReference type="Proteomes" id="UP000323454"/>
    </source>
</evidence>
<proteinExistence type="predicted"/>
<name>A0A5B2XHH1_9PSEU</name>